<accession>A0A485L487</accession>
<keyword evidence="4" id="KW-1185">Reference proteome</keyword>
<sequence length="460" mass="51816">MPECRRSTPARRKENDWLIKHAYNVTSQGGEDGVLEKVFAVIGAQEAADGNLPADGRWCVEFGAWDGKHLSNTYKLLHDENWNGVLIEADKERTDKMQAMYANHPRVACINAFVTFDGEQSLEAILKRARVPRALDLISIDVDGADYHIWDSLHEIVPKVVVIEFNPTIPNNVVYIQDKDMSIYHGSSLAALIELGKSKGYELVSTTTFNGVFVRREYFALFGMADNSIDKMHDVPMLTEFFQLYDGTIKITGVKKLIWKQQPIMEKDLQVLSAAQRRFPFLPPDIEKDMAAAEARFQHATATGDVSAAIHFVELAHTWAVHCTHPNDDIRRFVGYALSLSPADSVIQDRVLQFYLANAESHLKANAPATAVQWLKQALYLPWGQVAQKKARLMTQLGDAYIRQQKFDKAEFWLQTSLALAPNAKPTLKAMAKLYTKQGRGDAQREIVDLLRSLDTADLR</sequence>
<dbReference type="Gene3D" id="1.25.40.10">
    <property type="entry name" value="Tetratricopeptide repeat domain"/>
    <property type="match status" value="1"/>
</dbReference>
<dbReference type="SUPFAM" id="SSF48452">
    <property type="entry name" value="TPR-like"/>
    <property type="match status" value="1"/>
</dbReference>
<protein>
    <submittedName>
        <fullName evidence="3">Aste57867_15905 protein</fullName>
    </submittedName>
</protein>
<evidence type="ECO:0000313" key="2">
    <source>
        <dbReference type="EMBL" id="KAF0693089.1"/>
    </source>
</evidence>
<reference evidence="3 4" key="1">
    <citation type="submission" date="2019-03" db="EMBL/GenBank/DDBJ databases">
        <authorList>
            <person name="Gaulin E."/>
            <person name="Dumas B."/>
        </authorList>
    </citation>
    <scope>NUCLEOTIDE SEQUENCE [LARGE SCALE GENOMIC DNA]</scope>
    <source>
        <strain evidence="3">CBS 568.67</strain>
    </source>
</reference>
<evidence type="ECO:0000313" key="3">
    <source>
        <dbReference type="EMBL" id="VFT92691.1"/>
    </source>
</evidence>
<dbReference type="EMBL" id="VJMH01005770">
    <property type="protein sequence ID" value="KAF0693089.1"/>
    <property type="molecule type" value="Genomic_DNA"/>
</dbReference>
<gene>
    <name evidence="3" type="primary">Aste57867_15905</name>
    <name evidence="2" type="ORF">As57867_015849</name>
    <name evidence="3" type="ORF">ASTE57867_15905</name>
</gene>
<keyword evidence="1" id="KW-0802">TPR repeat</keyword>
<dbReference type="Proteomes" id="UP000332933">
    <property type="component" value="Unassembled WGS sequence"/>
</dbReference>
<proteinExistence type="predicted"/>
<name>A0A485L487_9STRA</name>
<dbReference type="PROSITE" id="PS50005">
    <property type="entry name" value="TPR"/>
    <property type="match status" value="1"/>
</dbReference>
<evidence type="ECO:0000256" key="1">
    <source>
        <dbReference type="PROSITE-ProRule" id="PRU00339"/>
    </source>
</evidence>
<dbReference type="InterPro" id="IPR011990">
    <property type="entry name" value="TPR-like_helical_dom_sf"/>
</dbReference>
<dbReference type="EMBL" id="CAADRA010005791">
    <property type="protein sequence ID" value="VFT92691.1"/>
    <property type="molecule type" value="Genomic_DNA"/>
</dbReference>
<organism evidence="3 4">
    <name type="scientific">Aphanomyces stellatus</name>
    <dbReference type="NCBI Taxonomy" id="120398"/>
    <lineage>
        <taxon>Eukaryota</taxon>
        <taxon>Sar</taxon>
        <taxon>Stramenopiles</taxon>
        <taxon>Oomycota</taxon>
        <taxon>Saprolegniomycetes</taxon>
        <taxon>Saprolegniales</taxon>
        <taxon>Verrucalvaceae</taxon>
        <taxon>Aphanomyces</taxon>
    </lineage>
</organism>
<evidence type="ECO:0000313" key="4">
    <source>
        <dbReference type="Proteomes" id="UP000332933"/>
    </source>
</evidence>
<reference evidence="2" key="2">
    <citation type="submission" date="2019-06" db="EMBL/GenBank/DDBJ databases">
        <title>Genomics analysis of Aphanomyces spp. identifies a new class of oomycete effector associated with host adaptation.</title>
        <authorList>
            <person name="Gaulin E."/>
        </authorList>
    </citation>
    <scope>NUCLEOTIDE SEQUENCE</scope>
    <source>
        <strain evidence="2">CBS 578.67</strain>
    </source>
</reference>
<dbReference type="AlphaFoldDB" id="A0A485L487"/>
<dbReference type="InterPro" id="IPR019734">
    <property type="entry name" value="TPR_rpt"/>
</dbReference>
<dbReference type="OrthoDB" id="288590at2759"/>
<feature type="repeat" description="TPR" evidence="1">
    <location>
        <begin position="391"/>
        <end position="424"/>
    </location>
</feature>